<sequence length="79" mass="8995">MSPQETAIGWWADTEMPPTCQRKSRSQVVSKNKLHPLPLHNEEKTNCRKIRQVLSTNNINVTVNSMIQGPPFIWGPHSC</sequence>
<name>A0A974CZT3_XENLA</name>
<organism evidence="2 3">
    <name type="scientific">Xenopus laevis</name>
    <name type="common">African clawed frog</name>
    <dbReference type="NCBI Taxonomy" id="8355"/>
    <lineage>
        <taxon>Eukaryota</taxon>
        <taxon>Metazoa</taxon>
        <taxon>Chordata</taxon>
        <taxon>Craniata</taxon>
        <taxon>Vertebrata</taxon>
        <taxon>Euteleostomi</taxon>
        <taxon>Amphibia</taxon>
        <taxon>Batrachia</taxon>
        <taxon>Anura</taxon>
        <taxon>Pipoidea</taxon>
        <taxon>Pipidae</taxon>
        <taxon>Xenopodinae</taxon>
        <taxon>Xenopus</taxon>
        <taxon>Xenopus</taxon>
    </lineage>
</organism>
<dbReference type="EMBL" id="CM004474">
    <property type="protein sequence ID" value="OCT81642.1"/>
    <property type="molecule type" value="Genomic_DNA"/>
</dbReference>
<evidence type="ECO:0000256" key="1">
    <source>
        <dbReference type="SAM" id="MobiDB-lite"/>
    </source>
</evidence>
<proteinExistence type="predicted"/>
<reference evidence="3" key="1">
    <citation type="journal article" date="2016" name="Nature">
        <title>Genome evolution in the allotetraploid frog Xenopus laevis.</title>
        <authorList>
            <person name="Session A.M."/>
            <person name="Uno Y."/>
            <person name="Kwon T."/>
            <person name="Chapman J.A."/>
            <person name="Toyoda A."/>
            <person name="Takahashi S."/>
            <person name="Fukui A."/>
            <person name="Hikosaka A."/>
            <person name="Suzuki A."/>
            <person name="Kondo M."/>
            <person name="van Heeringen S.J."/>
            <person name="Quigley I."/>
            <person name="Heinz S."/>
            <person name="Ogino H."/>
            <person name="Ochi H."/>
            <person name="Hellsten U."/>
            <person name="Lyons J.B."/>
            <person name="Simakov O."/>
            <person name="Putnam N."/>
            <person name="Stites J."/>
            <person name="Kuroki Y."/>
            <person name="Tanaka T."/>
            <person name="Michiue T."/>
            <person name="Watanabe M."/>
            <person name="Bogdanovic O."/>
            <person name="Lister R."/>
            <person name="Georgiou G."/>
            <person name="Paranjpe S.S."/>
            <person name="van Kruijsbergen I."/>
            <person name="Shu S."/>
            <person name="Carlson J."/>
            <person name="Kinoshita T."/>
            <person name="Ohta Y."/>
            <person name="Mawaribuchi S."/>
            <person name="Jenkins J."/>
            <person name="Grimwood J."/>
            <person name="Schmutz J."/>
            <person name="Mitros T."/>
            <person name="Mozaffari S.V."/>
            <person name="Suzuki Y."/>
            <person name="Haramoto Y."/>
            <person name="Yamamoto T.S."/>
            <person name="Takagi C."/>
            <person name="Heald R."/>
            <person name="Miller K."/>
            <person name="Haudenschild C."/>
            <person name="Kitzman J."/>
            <person name="Nakayama T."/>
            <person name="Izutsu Y."/>
            <person name="Robert J."/>
            <person name="Fortriede J."/>
            <person name="Burns K."/>
            <person name="Lotay V."/>
            <person name="Karimi K."/>
            <person name="Yasuoka Y."/>
            <person name="Dichmann D.S."/>
            <person name="Flajnik M.F."/>
            <person name="Houston D.W."/>
            <person name="Shendure J."/>
            <person name="DuPasquier L."/>
            <person name="Vize P.D."/>
            <person name="Zorn A.M."/>
            <person name="Ito M."/>
            <person name="Marcotte E.M."/>
            <person name="Wallingford J.B."/>
            <person name="Ito Y."/>
            <person name="Asashima M."/>
            <person name="Ueno N."/>
            <person name="Matsuda Y."/>
            <person name="Veenstra G.J."/>
            <person name="Fujiyama A."/>
            <person name="Harland R.M."/>
            <person name="Taira M."/>
            <person name="Rokhsar D.S."/>
        </authorList>
    </citation>
    <scope>NUCLEOTIDE SEQUENCE [LARGE SCALE GENOMIC DNA]</scope>
    <source>
        <strain evidence="3">J</strain>
    </source>
</reference>
<feature type="region of interest" description="Disordered" evidence="1">
    <location>
        <begin position="1"/>
        <end position="30"/>
    </location>
</feature>
<protein>
    <submittedName>
        <fullName evidence="2">Uncharacterized protein</fullName>
    </submittedName>
</protein>
<evidence type="ECO:0000313" key="2">
    <source>
        <dbReference type="EMBL" id="OCT81642.1"/>
    </source>
</evidence>
<accession>A0A974CZT3</accession>
<dbReference type="AlphaFoldDB" id="A0A974CZT3"/>
<dbReference type="Proteomes" id="UP000694892">
    <property type="component" value="Chromosome 5L"/>
</dbReference>
<gene>
    <name evidence="2" type="ORF">XELAEV_18028465mg</name>
</gene>
<evidence type="ECO:0000313" key="3">
    <source>
        <dbReference type="Proteomes" id="UP000694892"/>
    </source>
</evidence>